<dbReference type="AlphaFoldDB" id="A0A164HC87"/>
<name>A0A164HC87_9NOCA</name>
<dbReference type="EMBL" id="LWGR01000021">
    <property type="protein sequence ID" value="KZM68385.1"/>
    <property type="molecule type" value="Genomic_DNA"/>
</dbReference>
<evidence type="ECO:0000313" key="2">
    <source>
        <dbReference type="Proteomes" id="UP000076512"/>
    </source>
</evidence>
<organism evidence="1 2">
    <name type="scientific">Nocardia terpenica</name>
    <dbReference type="NCBI Taxonomy" id="455432"/>
    <lineage>
        <taxon>Bacteria</taxon>
        <taxon>Bacillati</taxon>
        <taxon>Actinomycetota</taxon>
        <taxon>Actinomycetes</taxon>
        <taxon>Mycobacteriales</taxon>
        <taxon>Nocardiaceae</taxon>
        <taxon>Nocardia</taxon>
    </lineage>
</organism>
<sequence length="67" mass="7450">MLAARLARLGPDGDPVEQVTLGSIAYMQGAHDHARVEAEEINVLRRTLHREMSERFGPRNTPDSGPR</sequence>
<reference evidence="1 2" key="1">
    <citation type="submission" date="2016-04" db="EMBL/GenBank/DDBJ databases">
        <authorList>
            <person name="Evans L.H."/>
            <person name="Alamgir A."/>
            <person name="Owens N."/>
            <person name="Weber N.D."/>
            <person name="Virtaneva K."/>
            <person name="Barbian K."/>
            <person name="Babar A."/>
            <person name="Rosenke K."/>
        </authorList>
    </citation>
    <scope>NUCLEOTIDE SEQUENCE [LARGE SCALE GENOMIC DNA]</scope>
    <source>
        <strain evidence="1 2">IFM 0406</strain>
    </source>
</reference>
<protein>
    <submittedName>
        <fullName evidence="1">Uncharacterized protein</fullName>
    </submittedName>
</protein>
<gene>
    <name evidence="1" type="ORF">AWN90_10890</name>
</gene>
<dbReference type="Proteomes" id="UP000076512">
    <property type="component" value="Unassembled WGS sequence"/>
</dbReference>
<keyword evidence="2" id="KW-1185">Reference proteome</keyword>
<comment type="caution">
    <text evidence="1">The sequence shown here is derived from an EMBL/GenBank/DDBJ whole genome shotgun (WGS) entry which is preliminary data.</text>
</comment>
<dbReference type="STRING" id="455432.AWN90_10890"/>
<accession>A0A164HC87</accession>
<proteinExistence type="predicted"/>
<evidence type="ECO:0000313" key="1">
    <source>
        <dbReference type="EMBL" id="KZM68385.1"/>
    </source>
</evidence>